<dbReference type="RefSeq" id="WP_138655893.1">
    <property type="nucleotide sequence ID" value="NZ_VATY01000001.1"/>
</dbReference>
<name>A0A5S3PSK5_9FLAO</name>
<comment type="caution">
    <text evidence="1">The sequence shown here is derived from an EMBL/GenBank/DDBJ whole genome shotgun (WGS) entry which is preliminary data.</text>
</comment>
<gene>
    <name evidence="1" type="ORF">FEE95_00600</name>
</gene>
<dbReference type="OrthoDB" id="1437851at2"/>
<dbReference type="AlphaFoldDB" id="A0A5S3PSK5"/>
<dbReference type="Proteomes" id="UP000310314">
    <property type="component" value="Unassembled WGS sequence"/>
</dbReference>
<organism evidence="1 2">
    <name type="scientific">Maribacter algarum</name>
    <name type="common">ex Zhang et al. 2020</name>
    <dbReference type="NCBI Taxonomy" id="2578118"/>
    <lineage>
        <taxon>Bacteria</taxon>
        <taxon>Pseudomonadati</taxon>
        <taxon>Bacteroidota</taxon>
        <taxon>Flavobacteriia</taxon>
        <taxon>Flavobacteriales</taxon>
        <taxon>Flavobacteriaceae</taxon>
        <taxon>Maribacter</taxon>
    </lineage>
</organism>
<keyword evidence="2" id="KW-1185">Reference proteome</keyword>
<proteinExistence type="predicted"/>
<sequence>MKKLFSFFAIIGIILASNCSRIPENNDPVIGIWSKVEVKSTSQTQKSTNRQEWIFNDAYLGRFHNYNNGKIDVLTDFKWEEEDGVYTISYPGIENKLNDVVTMIKSEDGEILKATDGKTLAIRE</sequence>
<accession>A0A5S3PSK5</accession>
<dbReference type="EMBL" id="VATY01000001">
    <property type="protein sequence ID" value="TMM57961.1"/>
    <property type="molecule type" value="Genomic_DNA"/>
</dbReference>
<evidence type="ECO:0000313" key="2">
    <source>
        <dbReference type="Proteomes" id="UP000310314"/>
    </source>
</evidence>
<evidence type="ECO:0000313" key="1">
    <source>
        <dbReference type="EMBL" id="TMM57961.1"/>
    </source>
</evidence>
<protein>
    <recommendedName>
        <fullName evidence="3">Lipocalin-like domain-containing protein</fullName>
    </recommendedName>
</protein>
<evidence type="ECO:0008006" key="3">
    <source>
        <dbReference type="Google" id="ProtNLM"/>
    </source>
</evidence>
<reference evidence="1 2" key="1">
    <citation type="submission" date="2019-05" db="EMBL/GenBank/DDBJ databases">
        <authorList>
            <person name="Zhang J.-Y."/>
            <person name="Feg X."/>
            <person name="Du Z.-J."/>
        </authorList>
    </citation>
    <scope>NUCLEOTIDE SEQUENCE [LARGE SCALE GENOMIC DNA]</scope>
    <source>
        <strain evidence="1 2">RZ26</strain>
    </source>
</reference>